<dbReference type="AlphaFoldDB" id="A0A174LEQ5"/>
<protein>
    <submittedName>
        <fullName evidence="2">Helix-turn-helix domain-containing protein</fullName>
    </submittedName>
    <submittedName>
        <fullName evidence="1">Predicted transcriptional regulator</fullName>
    </submittedName>
</protein>
<dbReference type="EMBL" id="NFKP01000041">
    <property type="protein sequence ID" value="OUP66445.1"/>
    <property type="molecule type" value="Genomic_DNA"/>
</dbReference>
<dbReference type="Proteomes" id="UP000196386">
    <property type="component" value="Unassembled WGS sequence"/>
</dbReference>
<reference evidence="5" key="2">
    <citation type="submission" date="2017-04" db="EMBL/GenBank/DDBJ databases">
        <title>Function of individual gut microbiota members based on whole genome sequencing of pure cultures obtained from chicken caecum.</title>
        <authorList>
            <person name="Medvecky M."/>
            <person name="Cejkova D."/>
            <person name="Polansky O."/>
            <person name="Karasova D."/>
            <person name="Kubasova T."/>
            <person name="Cizek A."/>
            <person name="Rychlik I."/>
        </authorList>
    </citation>
    <scope>NUCLEOTIDE SEQUENCE [LARGE SCALE GENOMIC DNA]</scope>
    <source>
        <strain evidence="5">An175</strain>
    </source>
</reference>
<dbReference type="OrthoDB" id="9799748at2"/>
<name>A0A174LEQ5_9FIRM</name>
<dbReference type="Proteomes" id="UP000095765">
    <property type="component" value="Unassembled WGS sequence"/>
</dbReference>
<evidence type="ECO:0000313" key="6">
    <source>
        <dbReference type="Proteomes" id="UP000462501"/>
    </source>
</evidence>
<evidence type="ECO:0000313" key="1">
    <source>
        <dbReference type="EMBL" id="CUP22844.1"/>
    </source>
</evidence>
<dbReference type="EMBL" id="CZBE01000001">
    <property type="protein sequence ID" value="CUP22844.1"/>
    <property type="molecule type" value="Genomic_DNA"/>
</dbReference>
<evidence type="ECO:0000313" key="5">
    <source>
        <dbReference type="Proteomes" id="UP000196386"/>
    </source>
</evidence>
<dbReference type="EMBL" id="VIQT01000019">
    <property type="protein sequence ID" value="NDO40288.1"/>
    <property type="molecule type" value="Genomic_DNA"/>
</dbReference>
<dbReference type="Pfam" id="PF13730">
    <property type="entry name" value="HTH_36"/>
    <property type="match status" value="1"/>
</dbReference>
<reference evidence="2 6" key="4">
    <citation type="submission" date="2019-06" db="EMBL/GenBank/DDBJ databases">
        <title>Draft genome sequences of 15 bacterial species constituting the stable defined intestinal microbiota of the GM15 gnotobiotic mouse model.</title>
        <authorList>
            <person name="Elie C."/>
            <person name="Mathieu A."/>
            <person name="Saliou A."/>
            <person name="Darnaud M."/>
            <person name="Leulier F."/>
            <person name="Tamellini A."/>
        </authorList>
    </citation>
    <scope>NUCLEOTIDE SEQUENCE [LARGE SCALE GENOMIC DNA]</scope>
    <source>
        <strain evidence="2 6">JM4-15</strain>
    </source>
</reference>
<evidence type="ECO:0000313" key="2">
    <source>
        <dbReference type="EMBL" id="NDO40288.1"/>
    </source>
</evidence>
<accession>A0A174LEQ5</accession>
<dbReference type="Gene3D" id="1.10.10.10">
    <property type="entry name" value="Winged helix-like DNA-binding domain superfamily/Winged helix DNA-binding domain"/>
    <property type="match status" value="1"/>
</dbReference>
<evidence type="ECO:0000313" key="3">
    <source>
        <dbReference type="EMBL" id="OUP66445.1"/>
    </source>
</evidence>
<reference evidence="3" key="3">
    <citation type="journal article" date="2018" name="BMC Genomics">
        <title>Whole genome sequencing and function prediction of 133 gut anaerobes isolated from chicken caecum in pure cultures.</title>
        <authorList>
            <person name="Medvecky M."/>
            <person name="Cejkova D."/>
            <person name="Polansky O."/>
            <person name="Karasova D."/>
            <person name="Kubasova T."/>
            <person name="Cizek A."/>
            <person name="Rychlik I."/>
        </authorList>
    </citation>
    <scope>NUCLEOTIDE SEQUENCE</scope>
    <source>
        <strain evidence="3">An175</strain>
    </source>
</reference>
<proteinExistence type="predicted"/>
<dbReference type="InterPro" id="IPR036390">
    <property type="entry name" value="WH_DNA-bd_sf"/>
</dbReference>
<dbReference type="GeneID" id="72463284"/>
<dbReference type="InterPro" id="IPR036388">
    <property type="entry name" value="WH-like_DNA-bd_sf"/>
</dbReference>
<dbReference type="RefSeq" id="WP_024731080.1">
    <property type="nucleotide sequence ID" value="NZ_CABIWA010000002.1"/>
</dbReference>
<dbReference type="Proteomes" id="UP000462501">
    <property type="component" value="Unassembled WGS sequence"/>
</dbReference>
<reference evidence="1 4" key="1">
    <citation type="submission" date="2015-09" db="EMBL/GenBank/DDBJ databases">
        <authorList>
            <consortium name="Pathogen Informatics"/>
        </authorList>
    </citation>
    <scope>NUCLEOTIDE SEQUENCE [LARGE SCALE GENOMIC DNA]</scope>
    <source>
        <strain evidence="1 4">2789STDY5834939</strain>
    </source>
</reference>
<sequence>MRKLEQIYEDDALSHRAKAVYIYLYGRADREGKSWPSLSTISKDLALSKSTVKRAVADLKAAGYLETEQRWRRNGGRTSLLFKLLK</sequence>
<dbReference type="SUPFAM" id="SSF46785">
    <property type="entry name" value="Winged helix' DNA-binding domain"/>
    <property type="match status" value="1"/>
</dbReference>
<organism evidence="1 4">
    <name type="scientific">Anaerotruncus colihominis</name>
    <dbReference type="NCBI Taxonomy" id="169435"/>
    <lineage>
        <taxon>Bacteria</taxon>
        <taxon>Bacillati</taxon>
        <taxon>Bacillota</taxon>
        <taxon>Clostridia</taxon>
        <taxon>Eubacteriales</taxon>
        <taxon>Oscillospiraceae</taxon>
        <taxon>Anaerotruncus</taxon>
    </lineage>
</organism>
<evidence type="ECO:0000313" key="4">
    <source>
        <dbReference type="Proteomes" id="UP000095765"/>
    </source>
</evidence>
<gene>
    <name evidence="3" type="ORF">B5F11_19330</name>
    <name evidence="1" type="ORF">ERS852551_00160</name>
    <name evidence="2" type="ORF">FMM72_13805</name>
</gene>